<reference evidence="1" key="2">
    <citation type="journal article" date="2015" name="Data Brief">
        <title>Shoot transcriptome of the giant reed, Arundo donax.</title>
        <authorList>
            <person name="Barrero R.A."/>
            <person name="Guerrero F.D."/>
            <person name="Moolhuijzen P."/>
            <person name="Goolsby J.A."/>
            <person name="Tidwell J."/>
            <person name="Bellgard S.E."/>
            <person name="Bellgard M.I."/>
        </authorList>
    </citation>
    <scope>NUCLEOTIDE SEQUENCE</scope>
    <source>
        <tissue evidence="1">Shoot tissue taken approximately 20 cm above the soil surface</tissue>
    </source>
</reference>
<reference evidence="1" key="1">
    <citation type="submission" date="2014-09" db="EMBL/GenBank/DDBJ databases">
        <authorList>
            <person name="Magalhaes I.L.F."/>
            <person name="Oliveira U."/>
            <person name="Santos F.R."/>
            <person name="Vidigal T.H.D.A."/>
            <person name="Brescovit A.D."/>
            <person name="Santos A.J."/>
        </authorList>
    </citation>
    <scope>NUCLEOTIDE SEQUENCE</scope>
    <source>
        <tissue evidence="1">Shoot tissue taken approximately 20 cm above the soil surface</tissue>
    </source>
</reference>
<accession>A0A0A9CUZ0</accession>
<evidence type="ECO:0000313" key="1">
    <source>
        <dbReference type="EMBL" id="JAD80114.1"/>
    </source>
</evidence>
<dbReference type="EMBL" id="GBRH01217781">
    <property type="protein sequence ID" value="JAD80114.1"/>
    <property type="molecule type" value="Transcribed_RNA"/>
</dbReference>
<protein>
    <submittedName>
        <fullName evidence="1">Uncharacterized protein</fullName>
    </submittedName>
</protein>
<dbReference type="AlphaFoldDB" id="A0A0A9CUZ0"/>
<organism evidence="1">
    <name type="scientific">Arundo donax</name>
    <name type="common">Giant reed</name>
    <name type="synonym">Donax arundinaceus</name>
    <dbReference type="NCBI Taxonomy" id="35708"/>
    <lineage>
        <taxon>Eukaryota</taxon>
        <taxon>Viridiplantae</taxon>
        <taxon>Streptophyta</taxon>
        <taxon>Embryophyta</taxon>
        <taxon>Tracheophyta</taxon>
        <taxon>Spermatophyta</taxon>
        <taxon>Magnoliopsida</taxon>
        <taxon>Liliopsida</taxon>
        <taxon>Poales</taxon>
        <taxon>Poaceae</taxon>
        <taxon>PACMAD clade</taxon>
        <taxon>Arundinoideae</taxon>
        <taxon>Arundineae</taxon>
        <taxon>Arundo</taxon>
    </lineage>
</organism>
<name>A0A0A9CUZ0_ARUDO</name>
<proteinExistence type="predicted"/>
<sequence length="46" mass="5183">MCTGYPICPVGHLDLVSPYLCHMFPTLNMYCFAIIQFGVFSPPMNI</sequence>